<dbReference type="GO" id="GO:0031267">
    <property type="term" value="F:small GTPase binding"/>
    <property type="evidence" value="ECO:0007669"/>
    <property type="project" value="InterPro"/>
</dbReference>
<evidence type="ECO:0000259" key="3">
    <source>
        <dbReference type="Pfam" id="PF07159"/>
    </source>
</evidence>
<dbReference type="PANTHER" id="PTHR12195">
    <property type="entry name" value="CYTOPLASMIC FMR1-INTERACTING PROTEIN-RELATED"/>
    <property type="match status" value="1"/>
</dbReference>
<organism evidence="4">
    <name type="scientific">Strongyloides ratti</name>
    <name type="common">Parasitic roundworm</name>
    <dbReference type="NCBI Taxonomy" id="34506"/>
    <lineage>
        <taxon>Eukaryota</taxon>
        <taxon>Metazoa</taxon>
        <taxon>Ecdysozoa</taxon>
        <taxon>Nematoda</taxon>
        <taxon>Chromadorea</taxon>
        <taxon>Rhabditida</taxon>
        <taxon>Tylenchina</taxon>
        <taxon>Panagrolaimomorpha</taxon>
        <taxon>Strongyloidoidea</taxon>
        <taxon>Strongyloididae</taxon>
        <taxon>Strongyloides</taxon>
    </lineage>
</organism>
<keyword evidence="5" id="KW-1185">Reference proteome</keyword>
<dbReference type="EMBL" id="LN609530">
    <property type="protein sequence ID" value="CEF71483.1"/>
    <property type="molecule type" value="Genomic_DNA"/>
</dbReference>
<dbReference type="GO" id="GO:0030833">
    <property type="term" value="P:regulation of actin filament polymerization"/>
    <property type="evidence" value="ECO:0007669"/>
    <property type="project" value="InterPro"/>
</dbReference>
<reference evidence="4 5" key="1">
    <citation type="submission" date="2014-09" db="EMBL/GenBank/DDBJ databases">
        <authorList>
            <person name="Martin A.A."/>
        </authorList>
    </citation>
    <scope>NUCLEOTIDE SEQUENCE</scope>
    <source>
        <strain evidence="5">ED321</strain>
        <strain evidence="4">ED321 Heterogonic</strain>
    </source>
</reference>
<dbReference type="STRING" id="34506.A0A090N0Y2"/>
<dbReference type="OrthoDB" id="10265867at2759"/>
<evidence type="ECO:0000313" key="4">
    <source>
        <dbReference type="EMBL" id="CEF71483.1"/>
    </source>
</evidence>
<name>A0A090N0Y2_STRRB</name>
<dbReference type="InterPro" id="IPR009828">
    <property type="entry name" value="CYRIA/CYRIB_Rac1-bd"/>
</dbReference>
<evidence type="ECO:0000313" key="5">
    <source>
        <dbReference type="Proteomes" id="UP000035682"/>
    </source>
</evidence>
<comment type="similarity">
    <text evidence="1 2">Belongs to the CYFIP family.</text>
</comment>
<dbReference type="GO" id="GO:0005737">
    <property type="term" value="C:cytoplasm"/>
    <property type="evidence" value="ECO:0007669"/>
    <property type="project" value="UniProtKB-UniRule"/>
</dbReference>
<dbReference type="InterPro" id="IPR008081">
    <property type="entry name" value="Cytoplasmic_FMR1-int"/>
</dbReference>
<protein>
    <recommendedName>
        <fullName evidence="2">Cytoplasmic FMR1-interacting protein</fullName>
    </recommendedName>
</protein>
<evidence type="ECO:0000313" key="6">
    <source>
        <dbReference type="WBParaSite" id="SRAE_X000080800.1"/>
    </source>
</evidence>
<sequence length="1285" mass="148479">MASENITLEEAVSNVDILNDLITKSDIPCIEASSLPLQCLVNFDTNFEDKGAFLTGFSKFIEEAARHGEFNDLLADGFKYAGILYTWRCCTRATPMAKSNDQPNRNQINEKIIEVLTSEVEKLHKFMNFTKSAVSRFCEEVRRLCSGGKIKDFVSEAYLLVLGRFLNMFAVLDELKNMKASIKNDFSTFRRAAQFLQVMSNSQSIQQMQELSMFLATQNKIKEDLKKELQTINGYEELLSDIINICVYLFENQMYGTPDERHMFVKVIAFSLYLMDSPNSNLNKLDSKKRISLASIDKIFKTLNVVPLFGDMQIQPFSFVRRCASYDSSKWPLSHKESTTCQVDIVERVKIVREHYVEYVTHLTRVKNEIESTDKHSQRSDYKNQEVAQLALSGIQLLCTWTSDVVETVSWKLLHPTNEEKNKDCPSTAEEYERATRYNYNVEEKNALIEMIAMIKGLQRLLVKQVGQFMTSIRLNVYAEIQDFVQITLKDPLIKAIKGKKDMIKGILMAIVETCVDNISGHYNQTGIKVLEMTKSKHKKKSTSVEALNHVDNPASIRRNVPPSTTQLYMARTMLESLISERCSNGRRGLRKDIDHKHIEKMISFLRISFYWPYLLNLEKYLFECCDLSQLWFREFYLEMTMGKRIQFPIEMSFPWILTDHILTNPDQSHLMQYILYQLDLYNDAANFALTKFKTQFLYDEVEAEVNLCFDQFIFKLSEAVFTHYKQVASSYLLDKQFKTKCNNIGVMIRSPEASRFGPLLGQRHLQLLGRSIDINRLVSQRINISILHSLDVAISKFESEPLIGIIRLEFLLEVNRYCYDLLKQYLFSLSDFDDLFIEANGLVSSDAGRIGLHIFFELNYDIFPNYCYNTSTNRFVRGNILFKRVPERIKASPCNFQYEFGSRSLGAAAENIAKMHSGYIGYPHLRAIVRILGYQGIAVILKEFTALIHSQLTEKLRKSIENIMHLMPKICKLPLSTYGSPAVLEYYLHHTKEVRNYKDLYTGFGQQLRIFGNVIIFTQLLESALQQEEVLDLSHGATFTFNVPRTGGSNMAERQMRSRKIEIQFESLHFTRAVNVYGTPEQIQIAQESELLTKERLCIGLNIFEHFLQYTRGIVINDTLYTGSYPKNGVMTIDECTEFHRLWSVIQFIICLPSSEHDNNTNDKDNRNDGKLRSQYSEEMFGDGPHWGSCILIAILGQDKRFNVLDFSYHLKKIHRSDSKNSSSSGIDLSKMITRIRHIQQLNNEIFTFIKSFLPSKEDYGEYIREYSPPQHASISHSSSTNYY</sequence>
<proteinExistence type="inferred from homology"/>
<evidence type="ECO:0000256" key="2">
    <source>
        <dbReference type="PIRNR" id="PIRNR008153"/>
    </source>
</evidence>
<dbReference type="Pfam" id="PF05994">
    <property type="entry name" value="FragX_IP"/>
    <property type="match status" value="1"/>
</dbReference>
<dbReference type="WBParaSite" id="SRAE_X000080800.1">
    <property type="protein sequence ID" value="SRAE_X000080800.1"/>
    <property type="gene ID" value="WBGene00266369"/>
</dbReference>
<dbReference type="OMA" id="HKESFFY"/>
<dbReference type="PRINTS" id="PR01698">
    <property type="entry name" value="CYTOFMRPINTP"/>
</dbReference>
<dbReference type="WormBase" id="SRAE_X000080800">
    <property type="protein sequence ID" value="SRP04394"/>
    <property type="gene ID" value="WBGene00266369"/>
</dbReference>
<evidence type="ECO:0000313" key="7">
    <source>
        <dbReference type="WormBase" id="SRAE_X000080800"/>
    </source>
</evidence>
<evidence type="ECO:0000256" key="1">
    <source>
        <dbReference type="ARBA" id="ARBA00025790"/>
    </source>
</evidence>
<dbReference type="GeneID" id="36383863"/>
<dbReference type="Proteomes" id="UP000035682">
    <property type="component" value="Unplaced"/>
</dbReference>
<keyword evidence="2" id="KW-0963">Cytoplasm</keyword>
<dbReference type="eggNOG" id="KOG3534">
    <property type="taxonomic scope" value="Eukaryota"/>
</dbReference>
<gene>
    <name evidence="4 6 7" type="ORF">SRAE_X000080800</name>
</gene>
<accession>A0A090N0Y2</accession>
<dbReference type="PIRSF" id="PIRSF008153">
    <property type="entry name" value="FMR1_interacting"/>
    <property type="match status" value="1"/>
</dbReference>
<feature type="domain" description="CYRIA/CYRIB Rac1 binding" evidence="3">
    <location>
        <begin position="98"/>
        <end position="276"/>
    </location>
</feature>
<reference evidence="6" key="2">
    <citation type="submission" date="2020-12" db="UniProtKB">
        <authorList>
            <consortium name="WormBaseParasite"/>
        </authorList>
    </citation>
    <scope>IDENTIFICATION</scope>
</reference>
<dbReference type="RefSeq" id="XP_024510679.1">
    <property type="nucleotide sequence ID" value="XM_024645197.1"/>
</dbReference>
<dbReference type="Pfam" id="PF07159">
    <property type="entry name" value="CYRIA-B_Rac1-bd"/>
    <property type="match status" value="1"/>
</dbReference>
<dbReference type="CTD" id="36383863"/>